<reference evidence="2" key="1">
    <citation type="submission" date="2016-01" db="EMBL/GenBank/DDBJ databases">
        <authorList>
            <person name="Mitreva M."/>
            <person name="Pepin K.H."/>
            <person name="Mihindukulasuriya K.A."/>
            <person name="Fulton R."/>
            <person name="Fronick C."/>
            <person name="O'Laughlin M."/>
            <person name="Miner T."/>
            <person name="Herter B."/>
            <person name="Rosa B.A."/>
            <person name="Cordes M."/>
            <person name="Tomlinson C."/>
            <person name="Wollam A."/>
            <person name="Palsikar V.B."/>
            <person name="Mardis E.R."/>
            <person name="Wilson R.K."/>
        </authorList>
    </citation>
    <scope>NUCLEOTIDE SEQUENCE [LARGE SCALE GENOMIC DNA]</scope>
    <source>
        <strain evidence="2">KA00683</strain>
    </source>
</reference>
<sequence>MIIAVDFDGTLCENRYPDIGYPMPQAIASMRRLHEDGHYLILWTCRTGERLKDAINWLLERGIPIDRVNDHCPDNLAKYGEGGQKIYADRYIDDKAGFTSWFEEMEKLGYKD</sequence>
<dbReference type="STRING" id="322095.HMPREF3185_00025"/>
<dbReference type="PIRSF" id="PIRSF020079">
    <property type="entry name" value="UCP020079"/>
    <property type="match status" value="1"/>
</dbReference>
<evidence type="ECO:0000313" key="1">
    <source>
        <dbReference type="EMBL" id="KXB79048.1"/>
    </source>
</evidence>
<dbReference type="AlphaFoldDB" id="A0A134BGH9"/>
<dbReference type="InterPro" id="IPR016769">
    <property type="entry name" value="Phage_SP01_Orf1"/>
</dbReference>
<dbReference type="InterPro" id="IPR036412">
    <property type="entry name" value="HAD-like_sf"/>
</dbReference>
<dbReference type="Gene3D" id="3.40.50.1000">
    <property type="entry name" value="HAD superfamily/HAD-like"/>
    <property type="match status" value="1"/>
</dbReference>
<protein>
    <recommendedName>
        <fullName evidence="3">Hydrolase</fullName>
    </recommendedName>
</protein>
<evidence type="ECO:0008006" key="3">
    <source>
        <dbReference type="Google" id="ProtNLM"/>
    </source>
</evidence>
<dbReference type="SUPFAM" id="SSF56784">
    <property type="entry name" value="HAD-like"/>
    <property type="match status" value="1"/>
</dbReference>
<dbReference type="PATRIC" id="fig|322095.3.peg.24"/>
<keyword evidence="2" id="KW-1185">Reference proteome</keyword>
<evidence type="ECO:0000313" key="2">
    <source>
        <dbReference type="Proteomes" id="UP000070224"/>
    </source>
</evidence>
<name>A0A134BGH9_9PORP</name>
<organism evidence="1 2">
    <name type="scientific">Porphyromonas somerae</name>
    <dbReference type="NCBI Taxonomy" id="322095"/>
    <lineage>
        <taxon>Bacteria</taxon>
        <taxon>Pseudomonadati</taxon>
        <taxon>Bacteroidota</taxon>
        <taxon>Bacteroidia</taxon>
        <taxon>Bacteroidales</taxon>
        <taxon>Porphyromonadaceae</taxon>
        <taxon>Porphyromonas</taxon>
    </lineage>
</organism>
<comment type="caution">
    <text evidence="1">The sequence shown here is derived from an EMBL/GenBank/DDBJ whole genome shotgun (WGS) entry which is preliminary data.</text>
</comment>
<dbReference type="InterPro" id="IPR023214">
    <property type="entry name" value="HAD_sf"/>
</dbReference>
<dbReference type="EMBL" id="LSDK01000002">
    <property type="protein sequence ID" value="KXB79048.1"/>
    <property type="molecule type" value="Genomic_DNA"/>
</dbReference>
<accession>A0A134BGH9</accession>
<dbReference type="Proteomes" id="UP000070224">
    <property type="component" value="Unassembled WGS sequence"/>
</dbReference>
<gene>
    <name evidence="1" type="ORF">HMPREF3185_00025</name>
</gene>
<dbReference type="OrthoDB" id="5431039at2"/>
<dbReference type="RefSeq" id="WP_060934691.1">
    <property type="nucleotide sequence ID" value="NZ_KQ960407.1"/>
</dbReference>
<proteinExistence type="predicted"/>